<keyword evidence="3" id="KW-1003">Cell membrane</keyword>
<feature type="domain" description="ABC3 transporter permease C-terminal" evidence="8">
    <location>
        <begin position="661"/>
        <end position="769"/>
    </location>
</feature>
<evidence type="ECO:0000256" key="2">
    <source>
        <dbReference type="ARBA" id="ARBA00005236"/>
    </source>
</evidence>
<dbReference type="InterPro" id="IPR003838">
    <property type="entry name" value="ABC3_permease_C"/>
</dbReference>
<evidence type="ECO:0000313" key="10">
    <source>
        <dbReference type="Proteomes" id="UP000565723"/>
    </source>
</evidence>
<feature type="transmembrane region" description="Helical" evidence="7">
    <location>
        <begin position="433"/>
        <end position="455"/>
    </location>
</feature>
<feature type="domain" description="ABC3 transporter permease C-terminal" evidence="8">
    <location>
        <begin position="273"/>
        <end position="388"/>
    </location>
</feature>
<dbReference type="RefSeq" id="WP_011047233.1">
    <property type="nucleotide sequence ID" value="NZ_CP076685.1"/>
</dbReference>
<organism evidence="9 10">
    <name type="scientific">Ruegeria pomeroyi</name>
    <dbReference type="NCBI Taxonomy" id="89184"/>
    <lineage>
        <taxon>Bacteria</taxon>
        <taxon>Pseudomonadati</taxon>
        <taxon>Pseudomonadota</taxon>
        <taxon>Alphaproteobacteria</taxon>
        <taxon>Rhodobacterales</taxon>
        <taxon>Roseobacteraceae</taxon>
        <taxon>Ruegeria</taxon>
    </lineage>
</organism>
<comment type="similarity">
    <text evidence="2">Belongs to the ABC-4 integral membrane protein family. LolC/E subfamily.</text>
</comment>
<keyword evidence="5 7" id="KW-1133">Transmembrane helix</keyword>
<feature type="transmembrane region" description="Helical" evidence="7">
    <location>
        <begin position="702"/>
        <end position="727"/>
    </location>
</feature>
<name>A0A850LD60_9RHOB</name>
<feature type="transmembrane region" description="Helical" evidence="7">
    <location>
        <begin position="273"/>
        <end position="290"/>
    </location>
</feature>
<comment type="caution">
    <text evidence="9">The sequence shown here is derived from an EMBL/GenBank/DDBJ whole genome shotgun (WGS) entry which is preliminary data.</text>
</comment>
<sequence>MSALSLKLGRDLWRIKGQAVAIALVVAVGVLLQVMQTGLVRSLDETRRAYYERYRLAEVFAPVTRAPVLAAAELRKIAGVAAVETRVVGAALVDLPGAVVPVRAQVTSLPGLGAPRLNDVLLTDGRGLSRERPDEILLLQSFARAHDLSPGDRISATMNGARHEFTISGLAVSPEFIYTTAPGELVPDDSRFAVLWMTRTALEAAFDMDGAFNEALLSLSRGTQPDAVMAELDRLLDRYGGTGAYALDDLPSNKFVVEEIAGLKRTSATVPPVFMAVAAFLLYIVISRLVDAERKEIGLMKAFGYTSWEVGAHYLKMVLVIAVGGAALGGVLGILAGRWMVDLYMLYYKFPFLVFRLDPSSFATGFGVSVLAASGGGLLVLRRVFALTPAVAMRPAAPADYSRARPLAGWLGRVVDQPTRMVLRRLVRQPVRMGGAIAGVGAATALGAAMASLLASYDTMVELSFGILDRSDVTVTFIHPIAEQGRHDLAAIPGVIEVEPIRVVSAVLRNGRHSYRGAVNGMIEAPRLYRAVDADMTDIPIRRDGIILSTGLARELDIAAGDRLVLDVREGRRPLVEVPVSGISESLIGSPAYMEIGALNRLLKEPQRISGAFLRVDPAQGDSVYRILKDRPMVAGVALKSETRAALREVLDRGAGAMRYVMALVAGVITFGVIYNAARVAQAERERDLAGLRVLGFTRGEVAFVLLGELAVVVVLAMPLGALGGYWLNLAVSAGFSTDLYQIPASFGLVGFGQAMIVVLIAALLSGWLVKRDIDRTDLILALKNRE</sequence>
<evidence type="ECO:0000259" key="8">
    <source>
        <dbReference type="Pfam" id="PF02687"/>
    </source>
</evidence>
<proteinExistence type="inferred from homology"/>
<protein>
    <submittedName>
        <fullName evidence="9">FtsX-like permease family protein</fullName>
    </submittedName>
</protein>
<dbReference type="PANTHER" id="PTHR30489:SF0">
    <property type="entry name" value="LIPOPROTEIN-RELEASING SYSTEM TRANSMEMBRANE PROTEIN LOLE"/>
    <property type="match status" value="1"/>
</dbReference>
<keyword evidence="4 7" id="KW-0812">Transmembrane</keyword>
<evidence type="ECO:0000256" key="5">
    <source>
        <dbReference type="ARBA" id="ARBA00022989"/>
    </source>
</evidence>
<keyword evidence="6 7" id="KW-0472">Membrane</keyword>
<evidence type="ECO:0000256" key="7">
    <source>
        <dbReference type="SAM" id="Phobius"/>
    </source>
</evidence>
<accession>A0A850LD60</accession>
<feature type="transmembrane region" description="Helical" evidence="7">
    <location>
        <begin position="317"/>
        <end position="341"/>
    </location>
</feature>
<dbReference type="OMA" id="RRFGVFW"/>
<dbReference type="Proteomes" id="UP000565723">
    <property type="component" value="Unassembled WGS sequence"/>
</dbReference>
<dbReference type="PANTHER" id="PTHR30489">
    <property type="entry name" value="LIPOPROTEIN-RELEASING SYSTEM TRANSMEMBRANE PROTEIN LOLE"/>
    <property type="match status" value="1"/>
</dbReference>
<feature type="transmembrane region" description="Helical" evidence="7">
    <location>
        <begin position="361"/>
        <end position="381"/>
    </location>
</feature>
<dbReference type="Pfam" id="PF02687">
    <property type="entry name" value="FtsX"/>
    <property type="match status" value="2"/>
</dbReference>
<evidence type="ECO:0000256" key="4">
    <source>
        <dbReference type="ARBA" id="ARBA00022692"/>
    </source>
</evidence>
<comment type="subcellular location">
    <subcellularLocation>
        <location evidence="1">Cell membrane</location>
        <topology evidence="1">Multi-pass membrane protein</topology>
    </subcellularLocation>
</comment>
<dbReference type="AlphaFoldDB" id="A0A850LD60"/>
<dbReference type="InterPro" id="IPR051447">
    <property type="entry name" value="Lipoprotein-release_system"/>
</dbReference>
<feature type="transmembrane region" description="Helical" evidence="7">
    <location>
        <begin position="747"/>
        <end position="770"/>
    </location>
</feature>
<dbReference type="GO" id="GO:0098797">
    <property type="term" value="C:plasma membrane protein complex"/>
    <property type="evidence" value="ECO:0007669"/>
    <property type="project" value="TreeGrafter"/>
</dbReference>
<evidence type="ECO:0000256" key="3">
    <source>
        <dbReference type="ARBA" id="ARBA00022475"/>
    </source>
</evidence>
<evidence type="ECO:0000256" key="1">
    <source>
        <dbReference type="ARBA" id="ARBA00004651"/>
    </source>
</evidence>
<evidence type="ECO:0000256" key="6">
    <source>
        <dbReference type="ARBA" id="ARBA00023136"/>
    </source>
</evidence>
<dbReference type="EMBL" id="JABXIY010000008">
    <property type="protein sequence ID" value="NVK95913.1"/>
    <property type="molecule type" value="Genomic_DNA"/>
</dbReference>
<feature type="transmembrane region" description="Helical" evidence="7">
    <location>
        <begin position="660"/>
        <end position="681"/>
    </location>
</feature>
<dbReference type="GO" id="GO:0044874">
    <property type="term" value="P:lipoprotein localization to outer membrane"/>
    <property type="evidence" value="ECO:0007669"/>
    <property type="project" value="TreeGrafter"/>
</dbReference>
<gene>
    <name evidence="9" type="ORF">HW564_03185</name>
</gene>
<evidence type="ECO:0000313" key="9">
    <source>
        <dbReference type="EMBL" id="NVK95913.1"/>
    </source>
</evidence>
<reference evidence="9 10" key="1">
    <citation type="journal article" date="2020" name="Proc. Natl. Acad. Sci. U.S.A.">
        <title>Ecological drivers of bacterial community assembly in synthetic phycospheres.</title>
        <authorList>
            <person name="Fu H."/>
            <person name="Uchimiya M."/>
            <person name="Gore J."/>
            <person name="Moran M.A."/>
        </authorList>
    </citation>
    <scope>NUCLEOTIDE SEQUENCE [LARGE SCALE GENOMIC DNA]</scope>
    <source>
        <strain evidence="9">HF-Din03</strain>
    </source>
</reference>